<dbReference type="Proteomes" id="UP000694421">
    <property type="component" value="Unplaced"/>
</dbReference>
<feature type="region of interest" description="Disordered" evidence="6">
    <location>
        <begin position="136"/>
        <end position="225"/>
    </location>
</feature>
<evidence type="ECO:0000256" key="1">
    <source>
        <dbReference type="ARBA" id="ARBA00004177"/>
    </source>
</evidence>
<dbReference type="OMA" id="TYEVMLP"/>
<sequence length="225" mass="25301">MMDYIPTEEERRVFAECDRESFWTRSLPISAVSMLVTEMLVRKGILATYTRFGSLPKVMFAGICGFLIGKISYAETCRQKLLKLENSPIAEALSKQRAALPGYAQKPEFTYESVPEAEAVQSDNYSVDSYGMTDLQSTYEPAPLSSSLSDSSHPGMADEFPQEPIPSLNESPKRKGITYEELRSRNRQMNEAGITQKAEISSRASQERLIKPQGKVNQYGDTWEE</sequence>
<dbReference type="PANTHER" id="PTHR13336">
    <property type="entry name" value="OVARIAN CARCINOMA IMMUNOREACTIVE ANTIGEN"/>
    <property type="match status" value="1"/>
</dbReference>
<evidence type="ECO:0000256" key="5">
    <source>
        <dbReference type="RuleBase" id="RU369066"/>
    </source>
</evidence>
<comment type="subunit">
    <text evidence="5">Interacts with STAT3.</text>
</comment>
<accession>A0A8D0BC67</accession>
<dbReference type="Ensembl" id="ENSSMRT00000006983.1">
    <property type="protein sequence ID" value="ENSSMRP00000005974.1"/>
    <property type="gene ID" value="ENSSMRG00000004814.1"/>
</dbReference>
<evidence type="ECO:0000256" key="4">
    <source>
        <dbReference type="ARBA" id="ARBA00040877"/>
    </source>
</evidence>
<feature type="domain" description="OCIA" evidence="7">
    <location>
        <begin position="2"/>
        <end position="88"/>
    </location>
</feature>
<evidence type="ECO:0000259" key="7">
    <source>
        <dbReference type="Pfam" id="PF07051"/>
    </source>
</evidence>
<keyword evidence="9" id="KW-1185">Reference proteome</keyword>
<organism evidence="8 9">
    <name type="scientific">Salvator merianae</name>
    <name type="common">Argentine black and white tegu</name>
    <name type="synonym">Tupinambis merianae</name>
    <dbReference type="NCBI Taxonomy" id="96440"/>
    <lineage>
        <taxon>Eukaryota</taxon>
        <taxon>Metazoa</taxon>
        <taxon>Chordata</taxon>
        <taxon>Craniata</taxon>
        <taxon>Vertebrata</taxon>
        <taxon>Euteleostomi</taxon>
        <taxon>Lepidosauria</taxon>
        <taxon>Squamata</taxon>
        <taxon>Bifurcata</taxon>
        <taxon>Unidentata</taxon>
        <taxon>Episquamata</taxon>
        <taxon>Laterata</taxon>
        <taxon>Teiioidea</taxon>
        <taxon>Teiidae</taxon>
        <taxon>Salvator</taxon>
    </lineage>
</organism>
<evidence type="ECO:0000313" key="9">
    <source>
        <dbReference type="Proteomes" id="UP000694421"/>
    </source>
</evidence>
<dbReference type="GO" id="GO:2000736">
    <property type="term" value="P:regulation of stem cell differentiation"/>
    <property type="evidence" value="ECO:0007669"/>
    <property type="project" value="UniProtKB-UniRule"/>
</dbReference>
<keyword evidence="2 5" id="KW-0967">Endosome</keyword>
<proteinExistence type="inferred from homology"/>
<evidence type="ECO:0000313" key="8">
    <source>
        <dbReference type="Ensembl" id="ENSSMRP00000005974.1"/>
    </source>
</evidence>
<dbReference type="InterPro" id="IPR009764">
    <property type="entry name" value="OCIA_dom"/>
</dbReference>
<comment type="similarity">
    <text evidence="3 5">Belongs to the OCIAD1 family.</text>
</comment>
<name>A0A8D0BC67_SALMN</name>
<dbReference type="InterPro" id="IPR040187">
    <property type="entry name" value="OCAD1/2"/>
</dbReference>
<comment type="function">
    <text evidence="5">Maintains stem cell potency. Increases STAT3 phosphorylation and controls ERK phosphorylation. May act as a scaffold, increasing STAT3 recruitment onto endosomes.</text>
</comment>
<dbReference type="GeneTree" id="ENSGT00530000063690"/>
<dbReference type="Pfam" id="PF07051">
    <property type="entry name" value="OCIA"/>
    <property type="match status" value="1"/>
</dbReference>
<feature type="compositionally biased region" description="Polar residues" evidence="6">
    <location>
        <begin position="215"/>
        <end position="225"/>
    </location>
</feature>
<protein>
    <recommendedName>
        <fullName evidence="4 5">OCIA domain-containing protein 1</fullName>
    </recommendedName>
</protein>
<dbReference type="AlphaFoldDB" id="A0A8D0BC67"/>
<evidence type="ECO:0000256" key="3">
    <source>
        <dbReference type="ARBA" id="ARBA00037952"/>
    </source>
</evidence>
<dbReference type="GO" id="GO:0005768">
    <property type="term" value="C:endosome"/>
    <property type="evidence" value="ECO:0007669"/>
    <property type="project" value="UniProtKB-SubCell"/>
</dbReference>
<reference evidence="8" key="2">
    <citation type="submission" date="2025-09" db="UniProtKB">
        <authorList>
            <consortium name="Ensembl"/>
        </authorList>
    </citation>
    <scope>IDENTIFICATION</scope>
</reference>
<comment type="subcellular location">
    <subcellularLocation>
        <location evidence="1 5">Endosome</location>
    </subcellularLocation>
</comment>
<evidence type="ECO:0000256" key="6">
    <source>
        <dbReference type="SAM" id="MobiDB-lite"/>
    </source>
</evidence>
<comment type="domain">
    <text evidence="5">The OCIA domain is necessary and sufficient for endosomal localization.</text>
</comment>
<feature type="compositionally biased region" description="Basic and acidic residues" evidence="6">
    <location>
        <begin position="171"/>
        <end position="184"/>
    </location>
</feature>
<reference evidence="8" key="1">
    <citation type="submission" date="2025-08" db="UniProtKB">
        <authorList>
            <consortium name="Ensembl"/>
        </authorList>
    </citation>
    <scope>IDENTIFICATION</scope>
</reference>
<evidence type="ECO:0000256" key="2">
    <source>
        <dbReference type="ARBA" id="ARBA00022753"/>
    </source>
</evidence>
<dbReference type="PANTHER" id="PTHR13336:SF4">
    <property type="entry name" value="OCIA DOMAIN-CONTAINING PROTEIN 1"/>
    <property type="match status" value="1"/>
</dbReference>